<dbReference type="RefSeq" id="WP_142874884.1">
    <property type="nucleotide sequence ID" value="NZ_CP045503.2"/>
</dbReference>
<dbReference type="Gene3D" id="3.40.1260.10">
    <property type="entry name" value="DsrEFH-like"/>
    <property type="match status" value="1"/>
</dbReference>
<dbReference type="Pfam" id="PF02635">
    <property type="entry name" value="DsrE"/>
    <property type="match status" value="1"/>
</dbReference>
<name>A0ABX6V5Z4_9GAMM</name>
<protein>
    <submittedName>
        <fullName evidence="2">Sulfurtransferase complex subunit TusC</fullName>
    </submittedName>
</protein>
<sequence length="118" mass="12841">MKKITIIFRRAPHGTAQGREALDLALLSASFEQEVSLIFMDEGVLNLLPKQKPEQAGAKDYIATFGALSLYDIDTVLVCSDSLAQFGLSEAELTIALTIADTQTISDHIQLADEVLVF</sequence>
<organism evidence="2 3">
    <name type="scientific">Shewanella eurypsychrophilus</name>
    <dbReference type="NCBI Taxonomy" id="2593656"/>
    <lineage>
        <taxon>Bacteria</taxon>
        <taxon>Pseudomonadati</taxon>
        <taxon>Pseudomonadota</taxon>
        <taxon>Gammaproteobacteria</taxon>
        <taxon>Alteromonadales</taxon>
        <taxon>Shewanellaceae</taxon>
        <taxon>Shewanella</taxon>
    </lineage>
</organism>
<evidence type="ECO:0000313" key="2">
    <source>
        <dbReference type="EMBL" id="QPG58055.1"/>
    </source>
</evidence>
<gene>
    <name evidence="2" type="primary">tusC</name>
    <name evidence="2" type="ORF">FM038_011800</name>
</gene>
<dbReference type="PANTHER" id="PTHR38780">
    <property type="entry name" value="PROTEIN TUSC"/>
    <property type="match status" value="1"/>
</dbReference>
<dbReference type="SUPFAM" id="SSF75169">
    <property type="entry name" value="DsrEFH-like"/>
    <property type="match status" value="1"/>
</dbReference>
<dbReference type="NCBIfam" id="TIGR03010">
    <property type="entry name" value="sulf_tusC_dsrF"/>
    <property type="match status" value="1"/>
</dbReference>
<dbReference type="Proteomes" id="UP000316416">
    <property type="component" value="Chromosome"/>
</dbReference>
<proteinExistence type="inferred from homology"/>
<dbReference type="NCBIfam" id="NF001238">
    <property type="entry name" value="PRK00211.1"/>
    <property type="match status" value="1"/>
</dbReference>
<comment type="similarity">
    <text evidence="1">Belongs to the DsrF/TusC family.</text>
</comment>
<dbReference type="PANTHER" id="PTHR38780:SF1">
    <property type="entry name" value="PROTEIN TUSC"/>
    <property type="match status" value="1"/>
</dbReference>
<evidence type="ECO:0000256" key="1">
    <source>
        <dbReference type="ARBA" id="ARBA00005996"/>
    </source>
</evidence>
<dbReference type="InterPro" id="IPR003787">
    <property type="entry name" value="Sulphur_relay_DsrE/F-like"/>
</dbReference>
<reference evidence="2" key="1">
    <citation type="submission" date="2021-07" db="EMBL/GenBank/DDBJ databases">
        <title>Shewanella sp. YLB-07 whole genome sequence.</title>
        <authorList>
            <person name="Yu L."/>
        </authorList>
    </citation>
    <scope>NUCLEOTIDE SEQUENCE</scope>
    <source>
        <strain evidence="2">YLB-08</strain>
    </source>
</reference>
<dbReference type="EMBL" id="CP045503">
    <property type="protein sequence ID" value="QPG58055.1"/>
    <property type="molecule type" value="Genomic_DNA"/>
</dbReference>
<dbReference type="InterPro" id="IPR017462">
    <property type="entry name" value="Sulphur_relay_TusC/DsrF"/>
</dbReference>
<accession>A0ABX6V5Z4</accession>
<evidence type="ECO:0000313" key="3">
    <source>
        <dbReference type="Proteomes" id="UP000316416"/>
    </source>
</evidence>
<keyword evidence="3" id="KW-1185">Reference proteome</keyword>
<dbReference type="InterPro" id="IPR027396">
    <property type="entry name" value="DsrEFH-like"/>
</dbReference>